<proteinExistence type="predicted"/>
<protein>
    <recommendedName>
        <fullName evidence="3">DUF2283 domain-containing protein</fullName>
    </recommendedName>
</protein>
<evidence type="ECO:0000313" key="1">
    <source>
        <dbReference type="EMBL" id="OGM19998.1"/>
    </source>
</evidence>
<name>A0A1F7Y017_9BACT</name>
<reference evidence="1 2" key="1">
    <citation type="journal article" date="2016" name="Nat. Commun.">
        <title>Thousands of microbial genomes shed light on interconnected biogeochemical processes in an aquifer system.</title>
        <authorList>
            <person name="Anantharaman K."/>
            <person name="Brown C.T."/>
            <person name="Hug L.A."/>
            <person name="Sharon I."/>
            <person name="Castelle C.J."/>
            <person name="Probst A.J."/>
            <person name="Thomas B.C."/>
            <person name="Singh A."/>
            <person name="Wilkins M.J."/>
            <person name="Karaoz U."/>
            <person name="Brodie E.L."/>
            <person name="Williams K.H."/>
            <person name="Hubbard S.S."/>
            <person name="Banfield J.F."/>
        </authorList>
    </citation>
    <scope>NUCLEOTIDE SEQUENCE [LARGE SCALE GENOMIC DNA]</scope>
</reference>
<evidence type="ECO:0000313" key="2">
    <source>
        <dbReference type="Proteomes" id="UP000178419"/>
    </source>
</evidence>
<dbReference type="EMBL" id="MGGE01000055">
    <property type="protein sequence ID" value="OGM19998.1"/>
    <property type="molecule type" value="Genomic_DNA"/>
</dbReference>
<evidence type="ECO:0008006" key="3">
    <source>
        <dbReference type="Google" id="ProtNLM"/>
    </source>
</evidence>
<gene>
    <name evidence="1" type="ORF">A2714_05010</name>
</gene>
<dbReference type="InterPro" id="IPR019270">
    <property type="entry name" value="DUF2283"/>
</dbReference>
<organism evidence="1 2">
    <name type="scientific">Candidatus Woesebacteria bacterium RIFCSPHIGHO2_01_FULL_38_9</name>
    <dbReference type="NCBI Taxonomy" id="1802492"/>
    <lineage>
        <taxon>Bacteria</taxon>
        <taxon>Candidatus Woeseibacteriota</taxon>
    </lineage>
</organism>
<comment type="caution">
    <text evidence="1">The sequence shown here is derived from an EMBL/GenBank/DDBJ whole genome shotgun (WGS) entry which is preliminary data.</text>
</comment>
<dbReference type="Pfam" id="PF10049">
    <property type="entry name" value="DUF2283"/>
    <property type="match status" value="1"/>
</dbReference>
<dbReference type="Proteomes" id="UP000178419">
    <property type="component" value="Unassembled WGS sequence"/>
</dbReference>
<sequence length="63" mass="7170">MGKDRLWVDYDKEADVLYVNFGKPQKADDAREKKGVITRTRKGKIVGLTILNASKFSLKTNQN</sequence>
<accession>A0A1F7Y017</accession>
<dbReference type="AlphaFoldDB" id="A0A1F7Y017"/>